<reference evidence="2" key="1">
    <citation type="submission" date="2016-11" db="UniProtKB">
        <authorList>
            <consortium name="WormBaseParasite"/>
        </authorList>
    </citation>
    <scope>IDENTIFICATION</scope>
    <source>
        <strain evidence="2">KR3021</strain>
    </source>
</reference>
<dbReference type="WBParaSite" id="RSKR_0000522800.1">
    <property type="protein sequence ID" value="RSKR_0000522800.1"/>
    <property type="gene ID" value="RSKR_0000522800"/>
</dbReference>
<evidence type="ECO:0000313" key="2">
    <source>
        <dbReference type="WBParaSite" id="RSKR_0000522800.1"/>
    </source>
</evidence>
<protein>
    <submittedName>
        <fullName evidence="2">CUB_2 domain-containing protein</fullName>
    </submittedName>
</protein>
<name>A0AC35TWU9_9BILA</name>
<dbReference type="Proteomes" id="UP000095286">
    <property type="component" value="Unplaced"/>
</dbReference>
<proteinExistence type="predicted"/>
<sequence>MFSKIVALLIFGLCINLGNTIDSDGTDFVFSYSAYTATSFSSAATASVVVIPLRKTQITCTFSYIKNTTGKPITRFVDPVYGQTNEFSFEFADVVLNPIYDAYNIYVRTSVDFRIFAKCTDRVKLIGRISDPINSFGDLFLIPSINFAATKYVLAMPTADTEVSGSLSFLPISKTGNITLTVLAYEDDIAYGRDQIFTYDTSLGNPQYYLTSMFNRFTNTSFSITSSAPIMITLSSPFVTASDLPSDYCGASCKQDYVIFMPIGSELKKCGTTTSLPEERMTTDDFATRFYTSPPNVVDSCKDISRITIYDDITDLAGRAIKVSPFGSTAISLINKHQSGFLTYEGQMSTYRQGSIVQADGITAFGHFIHYLPATNEWISGSTQFFTLAKNCYLEFYIKADKIDLNYVKIDQTPLTNLTYTTKDIVLFANNIKQFTTPITGYGVHTFANDAGISVSYVVCKSVNGPYNAAGYLTGFNKAQN</sequence>
<evidence type="ECO:0000313" key="1">
    <source>
        <dbReference type="Proteomes" id="UP000095286"/>
    </source>
</evidence>
<organism evidence="1 2">
    <name type="scientific">Rhabditophanes sp. KR3021</name>
    <dbReference type="NCBI Taxonomy" id="114890"/>
    <lineage>
        <taxon>Eukaryota</taxon>
        <taxon>Metazoa</taxon>
        <taxon>Ecdysozoa</taxon>
        <taxon>Nematoda</taxon>
        <taxon>Chromadorea</taxon>
        <taxon>Rhabditida</taxon>
        <taxon>Tylenchina</taxon>
        <taxon>Panagrolaimomorpha</taxon>
        <taxon>Strongyloidoidea</taxon>
        <taxon>Alloionematidae</taxon>
        <taxon>Rhabditophanes</taxon>
    </lineage>
</organism>
<accession>A0AC35TWU9</accession>